<evidence type="ECO:0000313" key="2">
    <source>
        <dbReference type="EMBL" id="VFQ81942.1"/>
    </source>
</evidence>
<dbReference type="AlphaFoldDB" id="A0A484LZH9"/>
<evidence type="ECO:0000313" key="1">
    <source>
        <dbReference type="EMBL" id="VFQ70093.1"/>
    </source>
</evidence>
<evidence type="ECO:0000313" key="3">
    <source>
        <dbReference type="Proteomes" id="UP000595140"/>
    </source>
</evidence>
<organism evidence="2 3">
    <name type="scientific">Cuscuta campestris</name>
    <dbReference type="NCBI Taxonomy" id="132261"/>
    <lineage>
        <taxon>Eukaryota</taxon>
        <taxon>Viridiplantae</taxon>
        <taxon>Streptophyta</taxon>
        <taxon>Embryophyta</taxon>
        <taxon>Tracheophyta</taxon>
        <taxon>Spermatophyta</taxon>
        <taxon>Magnoliopsida</taxon>
        <taxon>eudicotyledons</taxon>
        <taxon>Gunneridae</taxon>
        <taxon>Pentapetalae</taxon>
        <taxon>asterids</taxon>
        <taxon>lamiids</taxon>
        <taxon>Solanales</taxon>
        <taxon>Convolvulaceae</taxon>
        <taxon>Cuscuteae</taxon>
        <taxon>Cuscuta</taxon>
        <taxon>Cuscuta subgen. Grammica</taxon>
        <taxon>Cuscuta sect. Cleistogrammica</taxon>
    </lineage>
</organism>
<reference evidence="2 3" key="1">
    <citation type="submission" date="2018-04" db="EMBL/GenBank/DDBJ databases">
        <authorList>
            <person name="Vogel A."/>
        </authorList>
    </citation>
    <scope>NUCLEOTIDE SEQUENCE [LARGE SCALE GENOMIC DNA]</scope>
</reference>
<protein>
    <submittedName>
        <fullName evidence="2">Uncharacterized protein</fullName>
    </submittedName>
</protein>
<gene>
    <name evidence="1" type="ORF">CCAM_LOCUS11869</name>
    <name evidence="2" type="ORF">CCAM_LOCUS23718</name>
</gene>
<dbReference type="Proteomes" id="UP000595140">
    <property type="component" value="Unassembled WGS sequence"/>
</dbReference>
<accession>A0A484LZH9</accession>
<dbReference type="EMBL" id="OOIL02000888">
    <property type="protein sequence ID" value="VFQ70093.1"/>
    <property type="molecule type" value="Genomic_DNA"/>
</dbReference>
<name>A0A484LZH9_9ASTE</name>
<dbReference type="EMBL" id="OOIL02002245">
    <property type="protein sequence ID" value="VFQ81942.1"/>
    <property type="molecule type" value="Genomic_DNA"/>
</dbReference>
<sequence length="181" mass="19527">MQFELAVGIGVGHRFVGPRNAGCWDAGISSEDDWDVLVGLTLRGMVGYSVLAESTLGRWKDHASGANAVGLTVAISGCDGWLRFLVAFEKPVVGMPAFRTGMVVQFVLAESTHGWGKDKASGANAVGFRLALSGWDGWLRFSSVLHGTHRRDCHGHQAFAGGLTAELKTWPLVCWWVVRCV</sequence>
<keyword evidence="3" id="KW-1185">Reference proteome</keyword>
<proteinExistence type="predicted"/>